<evidence type="ECO:0000256" key="3">
    <source>
        <dbReference type="ARBA" id="ARBA00023015"/>
    </source>
</evidence>
<keyword evidence="8" id="KW-1185">Reference proteome</keyword>
<dbReference type="PROSITE" id="PS50921">
    <property type="entry name" value="ANTAR"/>
    <property type="match status" value="1"/>
</dbReference>
<dbReference type="Gene3D" id="1.10.10.10">
    <property type="entry name" value="Winged helix-like DNA-binding domain superfamily/Winged helix DNA-binding domain"/>
    <property type="match status" value="1"/>
</dbReference>
<name>A6WFT7_KINRD</name>
<dbReference type="InterPro" id="IPR012074">
    <property type="entry name" value="GAF_ANTAR"/>
</dbReference>
<evidence type="ECO:0000256" key="4">
    <source>
        <dbReference type="ARBA" id="ARBA00023163"/>
    </source>
</evidence>
<keyword evidence="4" id="KW-0804">Transcription</keyword>
<dbReference type="SMART" id="SM01012">
    <property type="entry name" value="ANTAR"/>
    <property type="match status" value="1"/>
</dbReference>
<evidence type="ECO:0000259" key="6">
    <source>
        <dbReference type="PROSITE" id="PS50921"/>
    </source>
</evidence>
<feature type="region of interest" description="Disordered" evidence="5">
    <location>
        <begin position="1"/>
        <end position="37"/>
    </location>
</feature>
<dbReference type="GO" id="GO:0016301">
    <property type="term" value="F:kinase activity"/>
    <property type="evidence" value="ECO:0007669"/>
    <property type="project" value="UniProtKB-KW"/>
</dbReference>
<accession>A6WFT7</accession>
<dbReference type="Pfam" id="PF13185">
    <property type="entry name" value="GAF_2"/>
    <property type="match status" value="1"/>
</dbReference>
<dbReference type="InterPro" id="IPR029016">
    <property type="entry name" value="GAF-like_dom_sf"/>
</dbReference>
<keyword evidence="3" id="KW-0805">Transcription regulation</keyword>
<dbReference type="SMART" id="SM00065">
    <property type="entry name" value="GAF"/>
    <property type="match status" value="1"/>
</dbReference>
<dbReference type="SUPFAM" id="SSF55781">
    <property type="entry name" value="GAF domain-like"/>
    <property type="match status" value="1"/>
</dbReference>
<dbReference type="InterPro" id="IPR036388">
    <property type="entry name" value="WH-like_DNA-bd_sf"/>
</dbReference>
<proteinExistence type="predicted"/>
<dbReference type="HOGENOM" id="CLU_074354_0_0_11"/>
<dbReference type="GO" id="GO:0003723">
    <property type="term" value="F:RNA binding"/>
    <property type="evidence" value="ECO:0007669"/>
    <property type="project" value="InterPro"/>
</dbReference>
<dbReference type="PIRSF" id="PIRSF036625">
    <property type="entry name" value="GAF_ANTAR"/>
    <property type="match status" value="1"/>
</dbReference>
<feature type="compositionally biased region" description="Pro residues" evidence="5">
    <location>
        <begin position="1"/>
        <end position="32"/>
    </location>
</feature>
<protein>
    <submittedName>
        <fullName evidence="7">GAF sensor protein</fullName>
    </submittedName>
</protein>
<evidence type="ECO:0000313" key="7">
    <source>
        <dbReference type="EMBL" id="ABS05676.1"/>
    </source>
</evidence>
<dbReference type="Proteomes" id="UP000001116">
    <property type="component" value="Chromosome"/>
</dbReference>
<keyword evidence="2" id="KW-0418">Kinase</keyword>
<keyword evidence="1" id="KW-0808">Transferase</keyword>
<dbReference type="InterPro" id="IPR005561">
    <property type="entry name" value="ANTAR"/>
</dbReference>
<evidence type="ECO:0000256" key="5">
    <source>
        <dbReference type="SAM" id="MobiDB-lite"/>
    </source>
</evidence>
<dbReference type="InterPro" id="IPR011006">
    <property type="entry name" value="CheY-like_superfamily"/>
</dbReference>
<sequence>MSPDPVSPDPASPTPASPPEPVEPAVATPPPAGELMDPQDAFAELSTLVVGETPLSQVLARVAQLAQECVPGAEEVSVTLLEGDRARSAAFTGSLAAALDERQYEGGFGPCIDAAQSGQVIRVDDTGAEEVYPDFAAVAARQGVRSSLSVGMPMPQRILGGINVYRFDEGVLDEDAEKTLQAFAAYAAVALANHSLYASSMALNGNLQVAMQSRAVIEQAKGVLVASLRCSPEEAFAHLAKQSQHTNRKLRDIATEIVERAGRG</sequence>
<dbReference type="Pfam" id="PF03861">
    <property type="entry name" value="ANTAR"/>
    <property type="match status" value="1"/>
</dbReference>
<evidence type="ECO:0000313" key="8">
    <source>
        <dbReference type="Proteomes" id="UP000001116"/>
    </source>
</evidence>
<reference evidence="8" key="1">
    <citation type="journal article" date="2008" name="PLoS ONE">
        <title>Survival in nuclear waste, extreme resistance, and potential applications gleaned from the genome sequence of Kineococcus radiotolerans SRS30216.</title>
        <authorList>
            <person name="Bagwell C.E."/>
            <person name="Bhat S."/>
            <person name="Hawkins G.M."/>
            <person name="Smith B.W."/>
            <person name="Biswas T."/>
            <person name="Hoover T.R."/>
            <person name="Saunders E."/>
            <person name="Han C.S."/>
            <person name="Tsodikov O.V."/>
            <person name="Shimkets L.J."/>
        </authorList>
    </citation>
    <scope>NUCLEOTIDE SEQUENCE [LARGE SCALE GENOMIC DNA]</scope>
    <source>
        <strain evidence="8">ATCC BAA-149 / DSM 14245 / SRS30216</strain>
    </source>
</reference>
<dbReference type="eggNOG" id="COG3707">
    <property type="taxonomic scope" value="Bacteria"/>
</dbReference>
<organism evidence="7 8">
    <name type="scientific">Kineococcus radiotolerans (strain ATCC BAA-149 / DSM 14245 / SRS30216)</name>
    <dbReference type="NCBI Taxonomy" id="266940"/>
    <lineage>
        <taxon>Bacteria</taxon>
        <taxon>Bacillati</taxon>
        <taxon>Actinomycetota</taxon>
        <taxon>Actinomycetes</taxon>
        <taxon>Kineosporiales</taxon>
        <taxon>Kineosporiaceae</taxon>
        <taxon>Kineococcus</taxon>
    </lineage>
</organism>
<gene>
    <name evidence="7" type="ordered locus">Krad_4213</name>
</gene>
<evidence type="ECO:0000256" key="1">
    <source>
        <dbReference type="ARBA" id="ARBA00022679"/>
    </source>
</evidence>
<dbReference type="STRING" id="266940.Krad_4213"/>
<dbReference type="eggNOG" id="COG2203">
    <property type="taxonomic scope" value="Bacteria"/>
</dbReference>
<dbReference type="KEGG" id="kra:Krad_4213"/>
<dbReference type="InterPro" id="IPR003018">
    <property type="entry name" value="GAF"/>
</dbReference>
<dbReference type="SUPFAM" id="SSF52172">
    <property type="entry name" value="CheY-like"/>
    <property type="match status" value="1"/>
</dbReference>
<dbReference type="Gene3D" id="3.30.450.40">
    <property type="match status" value="1"/>
</dbReference>
<dbReference type="EMBL" id="CP000750">
    <property type="protein sequence ID" value="ABS05676.1"/>
    <property type="molecule type" value="Genomic_DNA"/>
</dbReference>
<feature type="domain" description="ANTAR" evidence="6">
    <location>
        <begin position="197"/>
        <end position="258"/>
    </location>
</feature>
<evidence type="ECO:0000256" key="2">
    <source>
        <dbReference type="ARBA" id="ARBA00022777"/>
    </source>
</evidence>
<dbReference type="AlphaFoldDB" id="A6WFT7"/>